<evidence type="ECO:0008006" key="3">
    <source>
        <dbReference type="Google" id="ProtNLM"/>
    </source>
</evidence>
<dbReference type="AlphaFoldDB" id="A0A1X0VBU1"/>
<dbReference type="eggNOG" id="ENOG50308IC">
    <property type="taxonomic scope" value="Bacteria"/>
</dbReference>
<dbReference type="EMBL" id="MPLS01000040">
    <property type="protein sequence ID" value="ORI97168.1"/>
    <property type="molecule type" value="Genomic_DNA"/>
</dbReference>
<dbReference type="SUPFAM" id="SSF47413">
    <property type="entry name" value="lambda repressor-like DNA-binding domains"/>
    <property type="match status" value="1"/>
</dbReference>
<evidence type="ECO:0000313" key="1">
    <source>
        <dbReference type="EMBL" id="ORI97168.1"/>
    </source>
</evidence>
<sequence>MTEEMIVDAARSFKKRVKDGLFDREMTQRDLANAVGVTEAVLSLAINTYAVNKQSREVRAKVRQLLDIQDI</sequence>
<name>A0A1X0VBU1_LEUPS</name>
<reference evidence="1 2" key="1">
    <citation type="journal article" date="2017" name="Front. Microbiol.">
        <title>Genomic Characterization of Dairy Associated Leuconostoc Species and Diversity of Leuconostocs in Undefined Mixed Mesophilic Starter Cultures.</title>
        <authorList>
            <person name="Frantzen C.A."/>
            <person name="Kot W."/>
            <person name="Pedersen T.B."/>
            <person name="Ardo Y.M."/>
            <person name="Broadbent J.R."/>
            <person name="Neve H."/>
            <person name="Hansen L.H."/>
            <person name="Dal Bello F."/>
            <person name="Ostlie H.M."/>
            <person name="Kleppen H.P."/>
            <person name="Vogensen F.K."/>
            <person name="Holo H."/>
        </authorList>
    </citation>
    <scope>NUCLEOTIDE SEQUENCE [LARGE SCALE GENOMIC DNA]</scope>
    <source>
        <strain evidence="1 2">LMGCF08</strain>
    </source>
</reference>
<organism evidence="1 2">
    <name type="scientific">Leuconostoc pseudomesenteroides</name>
    <dbReference type="NCBI Taxonomy" id="33968"/>
    <lineage>
        <taxon>Bacteria</taxon>
        <taxon>Bacillati</taxon>
        <taxon>Bacillota</taxon>
        <taxon>Bacilli</taxon>
        <taxon>Lactobacillales</taxon>
        <taxon>Lactobacillaceae</taxon>
        <taxon>Leuconostoc</taxon>
    </lineage>
</organism>
<gene>
    <name evidence="1" type="ORF">BMR96_08605</name>
</gene>
<evidence type="ECO:0000313" key="2">
    <source>
        <dbReference type="Proteomes" id="UP000192288"/>
    </source>
</evidence>
<proteinExistence type="predicted"/>
<dbReference type="RefSeq" id="WP_080519537.1">
    <property type="nucleotide sequence ID" value="NZ_BMBO01000002.1"/>
</dbReference>
<dbReference type="InterPro" id="IPR010982">
    <property type="entry name" value="Lambda_DNA-bd_dom_sf"/>
</dbReference>
<protein>
    <recommendedName>
        <fullName evidence="3">HTH cro/C1-type domain-containing protein</fullName>
    </recommendedName>
</protein>
<dbReference type="STRING" id="33968.BMS77_09065"/>
<dbReference type="GO" id="GO:0003677">
    <property type="term" value="F:DNA binding"/>
    <property type="evidence" value="ECO:0007669"/>
    <property type="project" value="InterPro"/>
</dbReference>
<accession>A0A1X0VBU1</accession>
<comment type="caution">
    <text evidence="1">The sequence shown here is derived from an EMBL/GenBank/DDBJ whole genome shotgun (WGS) entry which is preliminary data.</text>
</comment>
<dbReference type="Proteomes" id="UP000192288">
    <property type="component" value="Unassembled WGS sequence"/>
</dbReference>